<evidence type="ECO:0000259" key="4">
    <source>
        <dbReference type="Pfam" id="PF13490"/>
    </source>
</evidence>
<feature type="transmembrane region" description="Helical" evidence="3">
    <location>
        <begin position="143"/>
        <end position="162"/>
    </location>
</feature>
<feature type="transmembrane region" description="Helical" evidence="3">
    <location>
        <begin position="183"/>
        <end position="205"/>
    </location>
</feature>
<feature type="transmembrane region" description="Helical" evidence="3">
    <location>
        <begin position="217"/>
        <end position="239"/>
    </location>
</feature>
<feature type="transmembrane region" description="Helical" evidence="3">
    <location>
        <begin position="117"/>
        <end position="137"/>
    </location>
</feature>
<dbReference type="Gene3D" id="1.10.10.1320">
    <property type="entry name" value="Anti-sigma factor, zinc-finger domain"/>
    <property type="match status" value="1"/>
</dbReference>
<evidence type="ECO:0000313" key="5">
    <source>
        <dbReference type="EMBL" id="XDQ53385.1"/>
    </source>
</evidence>
<organism evidence="5">
    <name type="scientific">Streptomyces sp. R41</name>
    <dbReference type="NCBI Taxonomy" id="3238632"/>
    <lineage>
        <taxon>Bacteria</taxon>
        <taxon>Bacillati</taxon>
        <taxon>Actinomycetota</taxon>
        <taxon>Actinomycetes</taxon>
        <taxon>Kitasatosporales</taxon>
        <taxon>Streptomycetaceae</taxon>
        <taxon>Streptomyces</taxon>
    </lineage>
</organism>
<dbReference type="RefSeq" id="WP_369246639.1">
    <property type="nucleotide sequence ID" value="NZ_CP163443.1"/>
</dbReference>
<feature type="domain" description="Putative zinc-finger" evidence="4">
    <location>
        <begin position="9"/>
        <end position="38"/>
    </location>
</feature>
<evidence type="ECO:0000256" key="2">
    <source>
        <dbReference type="ARBA" id="ARBA00023163"/>
    </source>
</evidence>
<protein>
    <submittedName>
        <fullName evidence="5">Zf-HC2 domain-containing protein</fullName>
    </submittedName>
</protein>
<dbReference type="InterPro" id="IPR041916">
    <property type="entry name" value="Anti_sigma_zinc_sf"/>
</dbReference>
<feature type="transmembrane region" description="Helical" evidence="3">
    <location>
        <begin position="286"/>
        <end position="303"/>
    </location>
</feature>
<dbReference type="Pfam" id="PF13490">
    <property type="entry name" value="zf-HC2"/>
    <property type="match status" value="1"/>
</dbReference>
<keyword evidence="2" id="KW-0804">Transcription</keyword>
<reference evidence="5" key="1">
    <citation type="submission" date="2024-07" db="EMBL/GenBank/DDBJ databases">
        <authorList>
            <person name="Yu S.T."/>
        </authorList>
    </citation>
    <scope>NUCLEOTIDE SEQUENCE</scope>
    <source>
        <strain evidence="5">R41</strain>
    </source>
</reference>
<evidence type="ECO:0000256" key="3">
    <source>
        <dbReference type="SAM" id="Phobius"/>
    </source>
</evidence>
<accession>A0AB39RBZ1</accession>
<feature type="transmembrane region" description="Helical" evidence="3">
    <location>
        <begin position="246"/>
        <end position="266"/>
    </location>
</feature>
<keyword evidence="3" id="KW-0812">Transmembrane</keyword>
<dbReference type="AlphaFoldDB" id="A0AB39RBZ1"/>
<sequence length="313" mass="31190">MTGWHAPDDLVTRYADGSLPETDAWSLEKHLENCGPCAARVSHAARAGAAGVVLAEVREAVLHSVRQPAPTTARAFAPATAQVPASAAAPAAPRGARAVGGRLARIVWAAGPALRGAWAGAVVLVAVGAVALAYGGGSAGARPLLLAVAPVVPVAGVALSYGRHADPLHEIVAASPSGGLRLLLMRTSAVLAVSLPLLTVAGLLLPPSGSRLPAGPAAATWLLPGLALTLASLVLSGYVGCRTATAVVGGGWLLALAAPVLTATGPGLTARLTQQLSLYFTGASPQAGWAAAAALCALLLAARRSAYDRLETM</sequence>
<dbReference type="EMBL" id="CP163443">
    <property type="protein sequence ID" value="XDQ53385.1"/>
    <property type="molecule type" value="Genomic_DNA"/>
</dbReference>
<name>A0AB39RBZ1_9ACTN</name>
<keyword evidence="1" id="KW-0805">Transcription regulation</keyword>
<proteinExistence type="predicted"/>
<gene>
    <name evidence="5" type="ORF">AB5J53_17805</name>
</gene>
<keyword evidence="3" id="KW-1133">Transmembrane helix</keyword>
<keyword evidence="3" id="KW-0472">Membrane</keyword>
<evidence type="ECO:0000256" key="1">
    <source>
        <dbReference type="ARBA" id="ARBA00023015"/>
    </source>
</evidence>
<dbReference type="InterPro" id="IPR027383">
    <property type="entry name" value="Znf_put"/>
</dbReference>